<keyword evidence="2" id="KW-0614">Plasmid</keyword>
<keyword evidence="3" id="KW-1185">Reference proteome</keyword>
<geneLocation type="plasmid" evidence="2 3">
    <name>unnamed2</name>
</geneLocation>
<evidence type="ECO:0000259" key="1">
    <source>
        <dbReference type="Pfam" id="PF00149"/>
    </source>
</evidence>
<dbReference type="EMBL" id="CP095063">
    <property type="protein sequence ID" value="UOQ68808.1"/>
    <property type="molecule type" value="Genomic_DNA"/>
</dbReference>
<proteinExistence type="predicted"/>
<sequence>MERRVALKSLGGMLAAPAIHSNPTPAAQQPVLRIAHLTDIHLKDEFGAPAKFVQCLHHVQQQTPKVDLILNGGDIVFDMNKENLSSINEQWQLTRKLQQAECSVPVKYCLGNHDIWWYENSQGQATYGKQYALDQLHLGKPYYSFTQSGWKFIVLDSVHLDIDQTWYIGKLGEAQFSWLAAELAATPRTTPVLVLSHIPILTASLMIQDDIVNRWQMLGATCTPIRRK</sequence>
<dbReference type="PANTHER" id="PTHR43143">
    <property type="entry name" value="METALLOPHOSPHOESTERASE, CALCINEURIN SUPERFAMILY"/>
    <property type="match status" value="1"/>
</dbReference>
<dbReference type="InterPro" id="IPR051918">
    <property type="entry name" value="STPP_CPPED1"/>
</dbReference>
<evidence type="ECO:0000313" key="2">
    <source>
        <dbReference type="EMBL" id="UOQ68808.1"/>
    </source>
</evidence>
<protein>
    <submittedName>
        <fullName evidence="2">Metallophosphoesterase</fullName>
    </submittedName>
</protein>
<evidence type="ECO:0000313" key="3">
    <source>
        <dbReference type="Proteomes" id="UP000830401"/>
    </source>
</evidence>
<dbReference type="PANTHER" id="PTHR43143:SF1">
    <property type="entry name" value="SERINE_THREONINE-PROTEIN PHOSPHATASE CPPED1"/>
    <property type="match status" value="1"/>
</dbReference>
<dbReference type="RefSeq" id="WP_245126370.1">
    <property type="nucleotide sequence ID" value="NZ_CP095063.1"/>
</dbReference>
<name>A0ABY4GD85_9BACT</name>
<feature type="domain" description="Calcineurin-like phosphoesterase" evidence="1">
    <location>
        <begin position="32"/>
        <end position="215"/>
    </location>
</feature>
<dbReference type="Gene3D" id="3.60.21.10">
    <property type="match status" value="1"/>
</dbReference>
<gene>
    <name evidence="2" type="ORF">MUN86_25385</name>
</gene>
<accession>A0ABY4GD85</accession>
<dbReference type="InterPro" id="IPR004843">
    <property type="entry name" value="Calcineurin-like_PHP"/>
</dbReference>
<dbReference type="InterPro" id="IPR029052">
    <property type="entry name" value="Metallo-depent_PP-like"/>
</dbReference>
<organism evidence="2 3">
    <name type="scientific">Hymenobacter volaticus</name>
    <dbReference type="NCBI Taxonomy" id="2932254"/>
    <lineage>
        <taxon>Bacteria</taxon>
        <taxon>Pseudomonadati</taxon>
        <taxon>Bacteroidota</taxon>
        <taxon>Cytophagia</taxon>
        <taxon>Cytophagales</taxon>
        <taxon>Hymenobacteraceae</taxon>
        <taxon>Hymenobacter</taxon>
    </lineage>
</organism>
<dbReference type="SUPFAM" id="SSF56300">
    <property type="entry name" value="Metallo-dependent phosphatases"/>
    <property type="match status" value="1"/>
</dbReference>
<dbReference type="Pfam" id="PF00149">
    <property type="entry name" value="Metallophos"/>
    <property type="match status" value="1"/>
</dbReference>
<reference evidence="2" key="1">
    <citation type="submission" date="2022-04" db="EMBL/GenBank/DDBJ databases">
        <title>Hymenobacter sp. isolated from the air.</title>
        <authorList>
            <person name="Won M."/>
            <person name="Lee C.-M."/>
            <person name="Woen H.-Y."/>
            <person name="Kwon S.-W."/>
        </authorList>
    </citation>
    <scope>NUCLEOTIDE SEQUENCE</scope>
    <source>
        <strain evidence="2">5420S-77</strain>
        <plasmid evidence="2">unnamed2</plasmid>
    </source>
</reference>
<dbReference type="Proteomes" id="UP000830401">
    <property type="component" value="Plasmid unnamed2"/>
</dbReference>